<dbReference type="PANTHER" id="PTHR37494:SF1">
    <property type="entry name" value="STAPHYLOCOCCUS AUREUS SURFACE PROTEIN A"/>
    <property type="match status" value="1"/>
</dbReference>
<dbReference type="PANTHER" id="PTHR37494">
    <property type="entry name" value="HEMAGGLUTININ"/>
    <property type="match status" value="1"/>
</dbReference>
<proteinExistence type="predicted"/>
<sequence>MCLNNIKWSLSMKSLNKIAISLSILILLITQNLYASASRIIETGACTTTVTIQTQFSIHQGSYAIKEIIPAGLYPYNIQQNGIWDETDRSIIWGAFPDKNDREFSYYISGDETTQSISGLISIDGVSQAIDGDQLITPKYCDLSFLSEFIKPGQLETAYHEQILIEGGYYPLFFSIESGELPTGLELDSKAGTITGIPTQTGMYNITVWVTDDQDTHIQKEFFLEVTDQLIFESNSIFNVSENAESLLEIKASGGKQPYTITQVDGTLPSGITVELNGKLTGTFTSSGEFEFMVNITDAHNNSVDQRITIHVYDPDTFGSSTRHVDIQECISQVSIQTHMPLLQGSYAVMELLPDGVLPYSINHNGIWDPIEQSIIWGAYADFDNRTFSYNISGDAQENFLDGRISINGISLQISGDQQIVLQSSIFCMFNFTPETRLRPAQIGESYTYQIIMEGGKRPFLFSLINNSSLPPGLSLNEITGLISGIPTQTGSFVFDIECGDQINPYKPNSSFTLEVSDPLAFVTGEILDHATKGTSNQWNINVQGGKPPYHYSLKWNMLPPGIQMQENILSGTPEQTGTYDFTIQITDANNNSIDRQFNLIVCEPLIIETQRLGDAIVGEPYTNTILKATGGYGQYQWMIYSGQLPKGLKLKPTGEITGISEQTIYNTLVIAVIDEDNRKTYKDYTFQSAIPLSFVNETLPNALQNETYSEIIRVSGGIGPYTYLTGRLPNGLELETNTGKIYGKSQDKRTYYFNVQVTDSTWPAPKQISNMFQLTTTADLTIITEAVLPHARRGKEINPFNLAAGGGPSPYQWEVTGNQLPRGILLDPDSGRLSGTPIDRGDMVITFQVTDSTGNTNEKEFIWHIYDALTIQTGFLPDAAVGSDYLFSLLLDGGLPPYQWREKGTVMPSGLALNPDTGTIYGKPDNQIVQTIKLEVSDSDTPPQIVSKEFHLSVNPDALYIFTPEIPDSPMNKPYIAEIVALLGKPPYEWHLKSGTLPPGLSIVYSPNTLKIEGTPTDPGEYAMTISVSDSAIPKTTAEKTFQIVISGALEIITQQLPQASKGEPYAFAIQVRGGEPPYTWQIKEGDKLPLGLSISAISGDITGVPDIQYSESEEFVVKVLDSNEPPVIEEHTFTLYVKAPVQIITENIPNAIQYGRYRAIIDVEGGIQPYYFDVAQNSALPEGLSLNRLYGILSGFPEESGNFSFTISLKDSSTPAVTRNKNFDMTIFPGTPPQIVGGDLNGNEIVQIEDAIIALKVLANFPGIPVFIAADINQNDRIDLSDVILIINSIAND</sequence>
<evidence type="ECO:0000313" key="1">
    <source>
        <dbReference type="EMBL" id="ETR69216.1"/>
    </source>
</evidence>
<comment type="caution">
    <text evidence="1">The sequence shown here is derived from an EMBL/GenBank/DDBJ whole genome shotgun (WGS) entry which is preliminary data.</text>
</comment>
<evidence type="ECO:0000313" key="2">
    <source>
        <dbReference type="Proteomes" id="UP000189670"/>
    </source>
</evidence>
<dbReference type="SUPFAM" id="SSF63446">
    <property type="entry name" value="Type I dockerin domain"/>
    <property type="match status" value="1"/>
</dbReference>
<reference evidence="2" key="1">
    <citation type="submission" date="2012-11" db="EMBL/GenBank/DDBJ databases">
        <authorList>
            <person name="Lucero-Rivera Y.E."/>
            <person name="Tovar-Ramirez D."/>
        </authorList>
    </citation>
    <scope>NUCLEOTIDE SEQUENCE [LARGE SCALE GENOMIC DNA]</scope>
    <source>
        <strain evidence="2">Araruama</strain>
    </source>
</reference>
<dbReference type="InterPro" id="IPR018247">
    <property type="entry name" value="EF_Hand_1_Ca_BS"/>
</dbReference>
<dbReference type="GO" id="GO:0000272">
    <property type="term" value="P:polysaccharide catabolic process"/>
    <property type="evidence" value="ECO:0007669"/>
    <property type="project" value="InterPro"/>
</dbReference>
<accession>A0A1V1P386</accession>
<dbReference type="SUPFAM" id="SSF49313">
    <property type="entry name" value="Cadherin-like"/>
    <property type="match status" value="5"/>
</dbReference>
<dbReference type="Gene3D" id="1.10.1330.10">
    <property type="entry name" value="Dockerin domain"/>
    <property type="match status" value="1"/>
</dbReference>
<name>A0A1V1P386_9BACT</name>
<dbReference type="PROSITE" id="PS00018">
    <property type="entry name" value="EF_HAND_1"/>
    <property type="match status" value="1"/>
</dbReference>
<dbReference type="GO" id="GO:0016020">
    <property type="term" value="C:membrane"/>
    <property type="evidence" value="ECO:0007669"/>
    <property type="project" value="InterPro"/>
</dbReference>
<dbReference type="InterPro" id="IPR036439">
    <property type="entry name" value="Dockerin_dom_sf"/>
</dbReference>
<protein>
    <recommendedName>
        <fullName evidence="3">Dockerin domain-containing protein</fullName>
    </recommendedName>
</protein>
<dbReference type="EMBL" id="ATBP01000705">
    <property type="protein sequence ID" value="ETR69216.1"/>
    <property type="molecule type" value="Genomic_DNA"/>
</dbReference>
<dbReference type="GO" id="GO:0005509">
    <property type="term" value="F:calcium ion binding"/>
    <property type="evidence" value="ECO:0007669"/>
    <property type="project" value="InterPro"/>
</dbReference>
<organism evidence="1 2">
    <name type="scientific">Candidatus Magnetoglobus multicellularis str. Araruama</name>
    <dbReference type="NCBI Taxonomy" id="890399"/>
    <lineage>
        <taxon>Bacteria</taxon>
        <taxon>Pseudomonadati</taxon>
        <taxon>Thermodesulfobacteriota</taxon>
        <taxon>Desulfobacteria</taxon>
        <taxon>Desulfobacterales</taxon>
        <taxon>Desulfobacteraceae</taxon>
        <taxon>Candidatus Magnetoglobus</taxon>
    </lineage>
</organism>
<dbReference type="InterPro" id="IPR013783">
    <property type="entry name" value="Ig-like_fold"/>
</dbReference>
<dbReference type="InterPro" id="IPR015919">
    <property type="entry name" value="Cadherin-like_sf"/>
</dbReference>
<dbReference type="Pfam" id="PF05345">
    <property type="entry name" value="He_PIG"/>
    <property type="match status" value="10"/>
</dbReference>
<dbReference type="Proteomes" id="UP000189670">
    <property type="component" value="Unassembled WGS sequence"/>
</dbReference>
<evidence type="ECO:0008006" key="3">
    <source>
        <dbReference type="Google" id="ProtNLM"/>
    </source>
</evidence>
<dbReference type="Gene3D" id="2.60.40.10">
    <property type="entry name" value="Immunoglobulins"/>
    <property type="match status" value="11"/>
</dbReference>
<gene>
    <name evidence="1" type="ORF">OMM_04077</name>
</gene>